<evidence type="ECO:0000313" key="3">
    <source>
        <dbReference type="EMBL" id="SFC20545.1"/>
    </source>
</evidence>
<reference evidence="2 4" key="1">
    <citation type="submission" date="2015-03" db="EMBL/GenBank/DDBJ databases">
        <authorList>
            <person name="Lepp D."/>
            <person name="Hassan Y.I."/>
            <person name="Li X.-Z."/>
            <person name="Zhou T."/>
        </authorList>
    </citation>
    <scope>NUCLEOTIDE SEQUENCE [LARGE SCALE GENOMIC DNA]</scope>
    <source>
        <strain evidence="2 4">Cr7-05</strain>
    </source>
</reference>
<dbReference type="RefSeq" id="WP_046170845.1">
    <property type="nucleotide sequence ID" value="NZ_FOMB01000003.1"/>
</dbReference>
<evidence type="ECO:0000313" key="2">
    <source>
        <dbReference type="EMBL" id="KKC33361.1"/>
    </source>
</evidence>
<dbReference type="EMBL" id="LAPV01000093">
    <property type="protein sequence ID" value="KKC33361.1"/>
    <property type="molecule type" value="Genomic_DNA"/>
</dbReference>
<organism evidence="3 5">
    <name type="scientific">Devosia psychrophila</name>
    <dbReference type="NCBI Taxonomy" id="728005"/>
    <lineage>
        <taxon>Bacteria</taxon>
        <taxon>Pseudomonadati</taxon>
        <taxon>Pseudomonadota</taxon>
        <taxon>Alphaproteobacteria</taxon>
        <taxon>Hyphomicrobiales</taxon>
        <taxon>Devosiaceae</taxon>
        <taxon>Devosia</taxon>
    </lineage>
</organism>
<dbReference type="AlphaFoldDB" id="A0A0F5PY75"/>
<feature type="compositionally biased region" description="Basic and acidic residues" evidence="1">
    <location>
        <begin position="147"/>
        <end position="156"/>
    </location>
</feature>
<keyword evidence="4" id="KW-1185">Reference proteome</keyword>
<evidence type="ECO:0000313" key="4">
    <source>
        <dbReference type="Proteomes" id="UP000033519"/>
    </source>
</evidence>
<name>A0A0F5PY75_9HYPH</name>
<accession>A0A0F5PY75</accession>
<proteinExistence type="predicted"/>
<dbReference type="Proteomes" id="UP000182258">
    <property type="component" value="Unassembled WGS sequence"/>
</dbReference>
<reference evidence="3 5" key="2">
    <citation type="submission" date="2016-10" db="EMBL/GenBank/DDBJ databases">
        <authorList>
            <person name="de Groot N.N."/>
        </authorList>
    </citation>
    <scope>NUCLEOTIDE SEQUENCE [LARGE SCALE GENOMIC DNA]</scope>
    <source>
        <strain evidence="3 5">CGMCC 1.10210</strain>
    </source>
</reference>
<dbReference type="PATRIC" id="fig|728005.3.peg.4757"/>
<gene>
    <name evidence="3" type="ORF">SAMN04488059_10314</name>
    <name evidence="2" type="ORF">WH91_10140</name>
</gene>
<feature type="region of interest" description="Disordered" evidence="1">
    <location>
        <begin position="99"/>
        <end position="156"/>
    </location>
</feature>
<dbReference type="Proteomes" id="UP000033519">
    <property type="component" value="Unassembled WGS sequence"/>
</dbReference>
<feature type="compositionally biased region" description="Acidic residues" evidence="1">
    <location>
        <begin position="116"/>
        <end position="146"/>
    </location>
</feature>
<dbReference type="OrthoDB" id="7948795at2"/>
<protein>
    <submittedName>
        <fullName evidence="3">Uncharacterized protein</fullName>
    </submittedName>
</protein>
<sequence length="156" mass="17314">MAQYHDTIVPQDTNFDNADQPGIAQPYTQAEVEELLYGEDRPASERLARLRELRDENAIRESGDWGDEDPAAMLDELDRAIDELSATLANADEADDFAGLAPTFDIDPASRLDALSPDDEEAREAIEGDDDGEEPEPLDETEWDEGDGFKPEDGMR</sequence>
<evidence type="ECO:0000256" key="1">
    <source>
        <dbReference type="SAM" id="MobiDB-lite"/>
    </source>
</evidence>
<evidence type="ECO:0000313" key="5">
    <source>
        <dbReference type="Proteomes" id="UP000182258"/>
    </source>
</evidence>
<dbReference type="EMBL" id="FOMB01000003">
    <property type="protein sequence ID" value="SFC20545.1"/>
    <property type="molecule type" value="Genomic_DNA"/>
</dbReference>
<feature type="region of interest" description="Disordered" evidence="1">
    <location>
        <begin position="1"/>
        <end position="21"/>
    </location>
</feature>